<evidence type="ECO:0000313" key="11">
    <source>
        <dbReference type="Proteomes" id="UP001190700"/>
    </source>
</evidence>
<dbReference type="SUPFAM" id="SSF57184">
    <property type="entry name" value="Growth factor receptor domain"/>
    <property type="match status" value="2"/>
</dbReference>
<evidence type="ECO:0000256" key="6">
    <source>
        <dbReference type="SAM" id="Coils"/>
    </source>
</evidence>
<dbReference type="InterPro" id="IPR001881">
    <property type="entry name" value="EGF-like_Ca-bd_dom"/>
</dbReference>
<organism evidence="10 11">
    <name type="scientific">Cymbomonas tetramitiformis</name>
    <dbReference type="NCBI Taxonomy" id="36881"/>
    <lineage>
        <taxon>Eukaryota</taxon>
        <taxon>Viridiplantae</taxon>
        <taxon>Chlorophyta</taxon>
        <taxon>Pyramimonadophyceae</taxon>
        <taxon>Pyramimonadales</taxon>
        <taxon>Pyramimonadaceae</taxon>
        <taxon>Cymbomonas</taxon>
    </lineage>
</organism>
<keyword evidence="3" id="KW-0677">Repeat</keyword>
<evidence type="ECO:0000256" key="1">
    <source>
        <dbReference type="ARBA" id="ARBA00022536"/>
    </source>
</evidence>
<evidence type="ECO:0000256" key="8">
    <source>
        <dbReference type="SAM" id="Phobius"/>
    </source>
</evidence>
<feature type="compositionally biased region" description="Acidic residues" evidence="7">
    <location>
        <begin position="2221"/>
        <end position="2238"/>
    </location>
</feature>
<dbReference type="InterPro" id="IPR049883">
    <property type="entry name" value="NOTCH1_EGF-like"/>
</dbReference>
<keyword evidence="6" id="KW-0175">Coiled coil</keyword>
<dbReference type="FunFam" id="2.10.25.10:FF:000038">
    <property type="entry name" value="Fibrillin 2"/>
    <property type="match status" value="1"/>
</dbReference>
<feature type="compositionally biased region" description="Basic and acidic residues" evidence="7">
    <location>
        <begin position="2109"/>
        <end position="2118"/>
    </location>
</feature>
<dbReference type="Pfam" id="PF07645">
    <property type="entry name" value="EGF_CA"/>
    <property type="match status" value="3"/>
</dbReference>
<feature type="compositionally biased region" description="Low complexity" evidence="7">
    <location>
        <begin position="2078"/>
        <end position="2096"/>
    </location>
</feature>
<reference evidence="10 11" key="1">
    <citation type="journal article" date="2015" name="Genome Biol. Evol.">
        <title>Comparative Genomics of a Bacterivorous Green Alga Reveals Evolutionary Causalities and Consequences of Phago-Mixotrophic Mode of Nutrition.</title>
        <authorList>
            <person name="Burns J.A."/>
            <person name="Paasch A."/>
            <person name="Narechania A."/>
            <person name="Kim E."/>
        </authorList>
    </citation>
    <scope>NUCLEOTIDE SEQUENCE [LARGE SCALE GENOMIC DNA]</scope>
    <source>
        <strain evidence="10 11">PLY_AMNH</strain>
    </source>
</reference>
<feature type="region of interest" description="Disordered" evidence="7">
    <location>
        <begin position="2496"/>
        <end position="2543"/>
    </location>
</feature>
<dbReference type="PROSITE" id="PS50026">
    <property type="entry name" value="EGF_3"/>
    <property type="match status" value="1"/>
</dbReference>
<feature type="compositionally biased region" description="Low complexity" evidence="7">
    <location>
        <begin position="2199"/>
        <end position="2214"/>
    </location>
</feature>
<evidence type="ECO:0000256" key="7">
    <source>
        <dbReference type="SAM" id="MobiDB-lite"/>
    </source>
</evidence>
<keyword evidence="2" id="KW-0732">Signal</keyword>
<keyword evidence="1 5" id="KW-0245">EGF-like domain</keyword>
<keyword evidence="4" id="KW-1015">Disulfide bond</keyword>
<comment type="caution">
    <text evidence="5">Lacks conserved residue(s) required for the propagation of feature annotation.</text>
</comment>
<dbReference type="PROSITE" id="PS01187">
    <property type="entry name" value="EGF_CA"/>
    <property type="match status" value="1"/>
</dbReference>
<evidence type="ECO:0000256" key="4">
    <source>
        <dbReference type="ARBA" id="ARBA00023157"/>
    </source>
</evidence>
<keyword evidence="11" id="KW-1185">Reference proteome</keyword>
<keyword evidence="8" id="KW-1133">Transmembrane helix</keyword>
<feature type="region of interest" description="Disordered" evidence="7">
    <location>
        <begin position="2048"/>
        <end position="2129"/>
    </location>
</feature>
<dbReference type="Proteomes" id="UP001190700">
    <property type="component" value="Unassembled WGS sequence"/>
</dbReference>
<evidence type="ECO:0000313" key="10">
    <source>
        <dbReference type="EMBL" id="KAK3259927.1"/>
    </source>
</evidence>
<dbReference type="Pfam" id="PF02010">
    <property type="entry name" value="REJ"/>
    <property type="match status" value="1"/>
</dbReference>
<dbReference type="Gene3D" id="2.10.25.10">
    <property type="entry name" value="Laminin"/>
    <property type="match status" value="7"/>
</dbReference>
<dbReference type="CDD" id="cd00054">
    <property type="entry name" value="EGF_CA"/>
    <property type="match status" value="3"/>
</dbReference>
<feature type="domain" description="EGF-like" evidence="9">
    <location>
        <begin position="773"/>
        <end position="815"/>
    </location>
</feature>
<dbReference type="InterPro" id="IPR002859">
    <property type="entry name" value="PKD/REJ-like"/>
</dbReference>
<sequence length="3224" mass="342906">MSGLIRGFVYVGASRRLLGNSAVKAEVIWSAEHLAGGADPDGFTVMIMNDPAAIFAGSSFLSGYDISAWGIYTDGSITISTPAMPSPPPPSPPPPPGCDTDPCFPGTHCTEHNVTFEFICHACPTGYLGDGIACDDVDECSSTGNHSCDVMTECVNTVGAHTCTPCPEGFEGSGLEGCLDVDECAADNGGCAANCTNVVGSRECGPCPEGSFGSGYTGCSDINECLSDNGGCDFSTDCIDTVGGRTCTACPSGYSGSGEEGCVDIDECQDGNNGGCSQDPLVTCSNQQPGVACGACPAGYRGSGFGADGCRPALTCAEGNGGCDPLTTCSDAAGGGTLCGDCPDGFSGSGSTQCSEVDGCLAAPCWPGVDCADVPAPGVGYICGDCPPGMIGNGMSCEEDKCVSGEACSALVTCATTPGGGYTCGTCPQGFIAPVGGAEGVGVNGCQDVDECATSRGGCDPLVSCVNVAGGYYCTACPDGYRGGGDRCLPMTACSTDNGGCDELTTCTDVSGGTQCGTCPAGYIGEGDTGCVDEPGCSEDGGECFEGVACQDVPPPGTGYFCGKCPVGYVGDGADCTLNACFNFHGGCDPRVDCTNDAAAPAGRRCGACPIGYSDTLLDGTQCDNTNGCSEQPCFPGVECTDVVAPGTGRTCAACPAGYQPSGDWCEDVDECAGEESVCWALSSAIKTTCINRVMSVEYPRGYDCSACPSGYKGSGTSGCSPSMTCDVNNGGCWVGSGELAGLSTSCTDSDYGPQCGACPEGYAGTGDEGCYDFDACAGLPCFPGVVCTDAKAPAQGHACDMCPEGYEGDGETCSMCSIRVTIVDSTVVDGKERRAGWYRGERMLIVGQLDGLSSPNCTNTQGITYRWAGARSDGSTLVLDAATNKANTMKLSIPKADLAVGMSYTFRLYTSMRGNTQVMNSAELQFYVESQPLVVAVSGGNVITGDRNAVTLNASNSIDPDGEEGDILFRWTCSRDDNTGSCRFANGTLVPTRLAGAAISVRLQGGAPEAVNYTFSVTGSKVERSTTVWTKITVMVGGPPVVAIAATLSKANPNEPLRLSSEISAVDPAAVTLEWTVEPAGNHSGLVLADAMASADPYQEDLVIAAHHLVAGGAYLFTLRATDLIGDGMAVVEVQVNTPPAGGHIVVDPLAGIALSTVFGLRALSWTDEDQPLWYSFSYLVLDSPGRTQVTLADFTPLPPPLYEFADVLSEPGVQAFGHTVQCIATVQDALGATASAGMNVTVEAPSEEQQAGLVDSVSGEAEAELLNGNHDAALIRIDGTTSLLNQNGSSTRRRLLEEGAPEEEELAARQQQRDNLLDMMSSCREEMFATATSVERLSVSASSLVAVPGEVGSAAQDSSLQLFGGLLSDSRSTAAPAPLSAAAATAICGGLSSLTQSVNGSDANATAGRAAEVLGLMESMAASLLQSAAPGEKPQEVLSATLAMAAQRSDASKQINPLSAPGSATAVAFPSSLGQALLAVECITNSSNATATNGTVCGAESSAAVGANSTLEATKRTPLQVDTKLITSKSDPFLGTVGASDTVASDVTTIELTGEDGGVLSVQGLQEGITFTLALEAGQGGGEAGFQGTMRCTFWDVEEERYSTEGCVALPNPAPAGAELYWKSLVVGEFPSGLGEMWGIGNLTLAAGCMEEYGALDPAYEGTDAGMRKYVTNATSGEEECALANAENAEGCWWEWKQQIFVGGACEQAAELSCLCTHLTDFKAQQEVEVESFEPPEVKTLQTDDMLNITAEDLLKSAMLLTIVGGIMGGAVYLATASLGADRESRQRMLEALVANYGSGANTFKKRRLQQGAKGGTSDAYVEVWTWSIFEEARQRGIVQMSQKLKRRQREHVREKVLSIDRVLQGAAAGAPGAGGLLGAVLSAEDALGDDDGSDKPTPVSNLPPIYTQSLYATNQLPAIDRMQLPSLDLSLGLDIPLSDVNDLNEAPMVMAGDSIEGDPGAAGERADDVAAGESAVKALEEDAQSRGRAVCEGASDATLAPWDAETSTLRSRHAELVAAGNTAVDRVAQRGDLLMMYAARGAVRSGAATRGLPPASGEAVLEGRRGGRGRRGGSRSRSPSPSRSRSPSPVRPGGTAGVTVKLGGGRGRERQRPDPQTESDLPDSMSVMKRMTTFADALADRNDAQVDELVRDSPISVKSGKGGSPSTGAVDDEVLGFLRDRKERPVSARLQPPPSSKSSRQQGGAQSGSNSPEALPQIEDEEPMEDLESQEEVDPEVLRLRRRLKLYSKKDQNSNASQPAQHAKQVCWNQTQPAEPEFRLAVPEPEEPAARSGDDADVRRMKSHLKAAGHLVAPTEEELAQERIRTEKAAHVAAIERARLDLEEAKQHKAELKEKHMRTEQAVVHAVLRARIAKTHGMKPLEDFPTERPSVDRAKRRRMGVRLVAFARMVSVLHQVQDLRVSERLCELLGLTLTAVNECLPIEQMRVMALERAFKESASKAMDTELHKAYLGASASMQKNGPELAAIRKVSQFDMPERPGPVTESAQKYEASQEAEEASASSQYKERDAKTAVRRKGTVRSWKAQHMKNVKATVTLSTAAGSHKGRAAEASDDPLQIVERVLGTAMVMAFLDSKSMVTRWQLRTQMDLMEQSQWEYPSPRTFRWYVNIFKVLINSQNGPGWYYRTILWNLIFLQRPDGSYEISPSLVGVLHVNPPSPDLGLSLEKDLSEELMRSSIPERLYEIYEGLEEDQQADQVEAIWATLCVIERYERLPFGWEVNPQSRPSERQSLSQLAEHYLSRQTAECPDLAEALPSIRKLASDRVEVWNSRHVDAIKALRADYMKNKAKAARDEYEELSFWERRSQQRARVQNFVRQAMSSHPWASIASTKCLAPVTRAQRILVECTSVLLLLVVTLWFYYSKAATCCIAMKRHLGCPEPITESSPCFDHAQCFEFMEDEQYDEQRASFECDAFPKETLFGRLWATVILLSISLPVNIFFKLIFHMGGMAGIPGHWTSGVSKKLLKVFRKEEAGKRQLENFFFLVFTLFLDPRLISRALARYLALGVRSLEFLLEKLAASGRSAGRRIRYYWEVVRFLWRFHVRGEDISKMVAEAEVKELLVVGRKEAQERAASTFERARSEMDNPYIQLCYFLIGLMWAMSVWVMIAYAVLIRMMLGSDAENAVLTQWITTVIIDNLGVQVVKAITIKLWIKALFAYLQDYAKDEAGVVGWYERYIAKNLNMKYTTALDDAVESEYDTLGVF</sequence>
<accession>A0AAE0FHI2</accession>
<proteinExistence type="predicted"/>
<protein>
    <recommendedName>
        <fullName evidence="9">EGF-like domain-containing protein</fullName>
    </recommendedName>
</protein>
<feature type="coiled-coil region" evidence="6">
    <location>
        <begin position="2338"/>
        <end position="2365"/>
    </location>
</feature>
<evidence type="ECO:0000259" key="9">
    <source>
        <dbReference type="PROSITE" id="PS50026"/>
    </source>
</evidence>
<dbReference type="SMART" id="SM00181">
    <property type="entry name" value="EGF"/>
    <property type="match status" value="15"/>
</dbReference>
<evidence type="ECO:0000256" key="5">
    <source>
        <dbReference type="PROSITE-ProRule" id="PRU00076"/>
    </source>
</evidence>
<keyword evidence="8" id="KW-0472">Membrane</keyword>
<dbReference type="InterPro" id="IPR000742">
    <property type="entry name" value="EGF"/>
</dbReference>
<name>A0AAE0FHI2_9CHLO</name>
<dbReference type="EMBL" id="LGRX02018359">
    <property type="protein sequence ID" value="KAK3259927.1"/>
    <property type="molecule type" value="Genomic_DNA"/>
</dbReference>
<feature type="transmembrane region" description="Helical" evidence="8">
    <location>
        <begin position="2944"/>
        <end position="2965"/>
    </location>
</feature>
<dbReference type="InterPro" id="IPR009030">
    <property type="entry name" value="Growth_fac_rcpt_cys_sf"/>
</dbReference>
<feature type="compositionally biased region" description="Low complexity" evidence="7">
    <location>
        <begin position="2507"/>
        <end position="2526"/>
    </location>
</feature>
<dbReference type="PANTHER" id="PTHR10199:SF100">
    <property type="entry name" value="THROMBOSPONDIN, ISOFORM A"/>
    <property type="match status" value="1"/>
</dbReference>
<evidence type="ECO:0000256" key="3">
    <source>
        <dbReference type="ARBA" id="ARBA00022737"/>
    </source>
</evidence>
<comment type="caution">
    <text evidence="10">The sequence shown here is derived from an EMBL/GenBank/DDBJ whole genome shotgun (WGS) entry which is preliminary data.</text>
</comment>
<dbReference type="GO" id="GO:0005509">
    <property type="term" value="F:calcium ion binding"/>
    <property type="evidence" value="ECO:0007669"/>
    <property type="project" value="InterPro"/>
</dbReference>
<feature type="region of interest" description="Disordered" evidence="7">
    <location>
        <begin position="2152"/>
        <end position="2239"/>
    </location>
</feature>
<dbReference type="SMART" id="SM00179">
    <property type="entry name" value="EGF_CA"/>
    <property type="match status" value="9"/>
</dbReference>
<keyword evidence="8" id="KW-0812">Transmembrane</keyword>
<dbReference type="PANTHER" id="PTHR10199">
    <property type="entry name" value="THROMBOSPONDIN"/>
    <property type="match status" value="1"/>
</dbReference>
<gene>
    <name evidence="10" type="ORF">CYMTET_31095</name>
</gene>
<dbReference type="InterPro" id="IPR018097">
    <property type="entry name" value="EGF_Ca-bd_CS"/>
</dbReference>
<feature type="transmembrane region" description="Helical" evidence="8">
    <location>
        <begin position="3108"/>
        <end position="3133"/>
    </location>
</feature>
<dbReference type="SUPFAM" id="SSF57196">
    <property type="entry name" value="EGF/Laminin"/>
    <property type="match status" value="1"/>
</dbReference>
<evidence type="ECO:0000256" key="2">
    <source>
        <dbReference type="ARBA" id="ARBA00022729"/>
    </source>
</evidence>